<evidence type="ECO:0000256" key="1">
    <source>
        <dbReference type="ARBA" id="ARBA00009437"/>
    </source>
</evidence>
<dbReference type="PANTHER" id="PTHR30346:SF17">
    <property type="entry name" value="LYSR FAMILY TRANSCRIPTIONAL REGULATOR"/>
    <property type="match status" value="1"/>
</dbReference>
<comment type="similarity">
    <text evidence="1">Belongs to the LysR transcriptional regulatory family.</text>
</comment>
<dbReference type="OrthoDB" id="3636008at2"/>
<dbReference type="Pfam" id="PF03466">
    <property type="entry name" value="LysR_substrate"/>
    <property type="match status" value="1"/>
</dbReference>
<proteinExistence type="inferred from homology"/>
<evidence type="ECO:0000313" key="6">
    <source>
        <dbReference type="EMBL" id="KGH45653.1"/>
    </source>
</evidence>
<dbReference type="PANTHER" id="PTHR30346">
    <property type="entry name" value="TRANSCRIPTIONAL DUAL REGULATOR HCAR-RELATED"/>
    <property type="match status" value="1"/>
</dbReference>
<feature type="domain" description="HTH lysR-type" evidence="5">
    <location>
        <begin position="1"/>
        <end position="58"/>
    </location>
</feature>
<keyword evidence="7" id="KW-1185">Reference proteome</keyword>
<dbReference type="InterPro" id="IPR000847">
    <property type="entry name" value="LysR_HTH_N"/>
</dbReference>
<dbReference type="GO" id="GO:0032993">
    <property type="term" value="C:protein-DNA complex"/>
    <property type="evidence" value="ECO:0007669"/>
    <property type="project" value="TreeGrafter"/>
</dbReference>
<dbReference type="InterPro" id="IPR036388">
    <property type="entry name" value="WH-like_DNA-bd_sf"/>
</dbReference>
<dbReference type="InterPro" id="IPR005119">
    <property type="entry name" value="LysR_subst-bd"/>
</dbReference>
<evidence type="ECO:0000256" key="4">
    <source>
        <dbReference type="ARBA" id="ARBA00023163"/>
    </source>
</evidence>
<dbReference type="PRINTS" id="PR00039">
    <property type="entry name" value="HTHLYSR"/>
</dbReference>
<dbReference type="GO" id="GO:0003700">
    <property type="term" value="F:DNA-binding transcription factor activity"/>
    <property type="evidence" value="ECO:0007669"/>
    <property type="project" value="InterPro"/>
</dbReference>
<evidence type="ECO:0000256" key="3">
    <source>
        <dbReference type="ARBA" id="ARBA00023125"/>
    </source>
</evidence>
<evidence type="ECO:0000259" key="5">
    <source>
        <dbReference type="PROSITE" id="PS50931"/>
    </source>
</evidence>
<dbReference type="Gene3D" id="3.40.190.290">
    <property type="match status" value="1"/>
</dbReference>
<dbReference type="FunFam" id="1.10.10.10:FF:000001">
    <property type="entry name" value="LysR family transcriptional regulator"/>
    <property type="match status" value="1"/>
</dbReference>
<evidence type="ECO:0000256" key="2">
    <source>
        <dbReference type="ARBA" id="ARBA00023015"/>
    </source>
</evidence>
<dbReference type="STRING" id="1522368.IN07_16280"/>
<organism evidence="6 7">
    <name type="scientific">Modestobacter caceresii</name>
    <dbReference type="NCBI Taxonomy" id="1522368"/>
    <lineage>
        <taxon>Bacteria</taxon>
        <taxon>Bacillati</taxon>
        <taxon>Actinomycetota</taxon>
        <taxon>Actinomycetes</taxon>
        <taxon>Geodermatophilales</taxon>
        <taxon>Geodermatophilaceae</taxon>
        <taxon>Modestobacter</taxon>
    </lineage>
</organism>
<name>A0A098Y453_9ACTN</name>
<dbReference type="GO" id="GO:0003677">
    <property type="term" value="F:DNA binding"/>
    <property type="evidence" value="ECO:0007669"/>
    <property type="project" value="UniProtKB-KW"/>
</dbReference>
<dbReference type="SUPFAM" id="SSF46785">
    <property type="entry name" value="Winged helix' DNA-binding domain"/>
    <property type="match status" value="1"/>
</dbReference>
<dbReference type="AlphaFoldDB" id="A0A098Y453"/>
<dbReference type="SUPFAM" id="SSF53850">
    <property type="entry name" value="Periplasmic binding protein-like II"/>
    <property type="match status" value="1"/>
</dbReference>
<keyword evidence="2" id="KW-0805">Transcription regulation</keyword>
<dbReference type="RefSeq" id="WP_036337117.1">
    <property type="nucleotide sequence ID" value="NZ_JPMX01000075.1"/>
</dbReference>
<accession>A0A098Y453</accession>
<dbReference type="InterPro" id="IPR036390">
    <property type="entry name" value="WH_DNA-bd_sf"/>
</dbReference>
<protein>
    <submittedName>
        <fullName evidence="6">LysR family transcriptional regulator</fullName>
    </submittedName>
</protein>
<dbReference type="Pfam" id="PF00126">
    <property type="entry name" value="HTH_1"/>
    <property type="match status" value="1"/>
</dbReference>
<keyword evidence="4" id="KW-0804">Transcription</keyword>
<dbReference type="EMBL" id="JPMX01000075">
    <property type="protein sequence ID" value="KGH45653.1"/>
    <property type="molecule type" value="Genomic_DNA"/>
</dbReference>
<dbReference type="Gene3D" id="1.10.10.10">
    <property type="entry name" value="Winged helix-like DNA-binding domain superfamily/Winged helix DNA-binding domain"/>
    <property type="match status" value="1"/>
</dbReference>
<evidence type="ECO:0000313" key="7">
    <source>
        <dbReference type="Proteomes" id="UP000029713"/>
    </source>
</evidence>
<gene>
    <name evidence="6" type="ORF">IN07_16280</name>
</gene>
<dbReference type="PROSITE" id="PS50931">
    <property type="entry name" value="HTH_LYSR"/>
    <property type="match status" value="1"/>
</dbReference>
<keyword evidence="3" id="KW-0238">DNA-binding</keyword>
<sequence length="297" mass="32162">MELRHLTYFARVAEAGSVSGAAAMLHMTQPSLSRQIADLERELGHRLFERTADGMVLTAAGRGLHEHVAVVFAQLERIPEVVRTFGAGQEIVRLGLPPGVPHEWFLAVIAALEASLPHVALSLVEASSDEQQNLLRNGLIDVGLLHVQPPDLGCAPVLTQELGVAVPPDSPLGDRPSIRFADLDGRRVMAHASGEITSEEARLRSASAAAGVHTHWMFRRFSVHSELIAVSSKVEAALMTEASARRNLSGWRWVPFMERDATGRDLAVVTWAAWRPPARATTTTLVQVLGATPWSPG</sequence>
<dbReference type="Proteomes" id="UP000029713">
    <property type="component" value="Unassembled WGS sequence"/>
</dbReference>
<reference evidence="6 7" key="1">
    <citation type="submission" date="2014-07" db="EMBL/GenBank/DDBJ databases">
        <title>Biosystematic studies on Modestobacter strains isolated from extreme hyper-arid desert soil and from historic building.</title>
        <authorList>
            <person name="Bukarasam K."/>
            <person name="Bull A."/>
            <person name="Girard G."/>
            <person name="van Wezel G."/>
            <person name="Goodfellow M."/>
        </authorList>
    </citation>
    <scope>NUCLEOTIDE SEQUENCE [LARGE SCALE GENOMIC DNA]</scope>
    <source>
        <strain evidence="6 7">KNN45-2b</strain>
    </source>
</reference>
<comment type="caution">
    <text evidence="6">The sequence shown here is derived from an EMBL/GenBank/DDBJ whole genome shotgun (WGS) entry which is preliminary data.</text>
</comment>